<proteinExistence type="predicted"/>
<organism evidence="2 3">
    <name type="scientific">Pleurodeles waltl</name>
    <name type="common">Iberian ribbed newt</name>
    <dbReference type="NCBI Taxonomy" id="8319"/>
    <lineage>
        <taxon>Eukaryota</taxon>
        <taxon>Metazoa</taxon>
        <taxon>Chordata</taxon>
        <taxon>Craniata</taxon>
        <taxon>Vertebrata</taxon>
        <taxon>Euteleostomi</taxon>
        <taxon>Amphibia</taxon>
        <taxon>Batrachia</taxon>
        <taxon>Caudata</taxon>
        <taxon>Salamandroidea</taxon>
        <taxon>Salamandridae</taxon>
        <taxon>Pleurodelinae</taxon>
        <taxon>Pleurodeles</taxon>
    </lineage>
</organism>
<evidence type="ECO:0000313" key="2">
    <source>
        <dbReference type="EMBL" id="KAJ1115817.1"/>
    </source>
</evidence>
<gene>
    <name evidence="2" type="ORF">NDU88_004039</name>
</gene>
<dbReference type="EMBL" id="JANPWB010000012">
    <property type="protein sequence ID" value="KAJ1115817.1"/>
    <property type="molecule type" value="Genomic_DNA"/>
</dbReference>
<reference evidence="2" key="1">
    <citation type="journal article" date="2022" name="bioRxiv">
        <title>Sequencing and chromosome-scale assembly of the giantPleurodeles waltlgenome.</title>
        <authorList>
            <person name="Brown T."/>
            <person name="Elewa A."/>
            <person name="Iarovenko S."/>
            <person name="Subramanian E."/>
            <person name="Araus A.J."/>
            <person name="Petzold A."/>
            <person name="Susuki M."/>
            <person name="Suzuki K.-i.T."/>
            <person name="Hayashi T."/>
            <person name="Toyoda A."/>
            <person name="Oliveira C."/>
            <person name="Osipova E."/>
            <person name="Leigh N.D."/>
            <person name="Simon A."/>
            <person name="Yun M.H."/>
        </authorList>
    </citation>
    <scope>NUCLEOTIDE SEQUENCE</scope>
    <source>
        <strain evidence="2">20211129_DDA</strain>
        <tissue evidence="2">Liver</tissue>
    </source>
</reference>
<accession>A0AAV7NME9</accession>
<evidence type="ECO:0000313" key="3">
    <source>
        <dbReference type="Proteomes" id="UP001066276"/>
    </source>
</evidence>
<name>A0AAV7NME9_PLEWA</name>
<protein>
    <submittedName>
        <fullName evidence="2">Uncharacterized protein</fullName>
    </submittedName>
</protein>
<dbReference type="AlphaFoldDB" id="A0AAV7NME9"/>
<dbReference type="Proteomes" id="UP001066276">
    <property type="component" value="Chromosome 8"/>
</dbReference>
<comment type="caution">
    <text evidence="2">The sequence shown here is derived from an EMBL/GenBank/DDBJ whole genome shotgun (WGS) entry which is preliminary data.</text>
</comment>
<keyword evidence="1" id="KW-0175">Coiled coil</keyword>
<keyword evidence="3" id="KW-1185">Reference proteome</keyword>
<feature type="coiled-coil region" evidence="1">
    <location>
        <begin position="67"/>
        <end position="94"/>
    </location>
</feature>
<evidence type="ECO:0000256" key="1">
    <source>
        <dbReference type="SAM" id="Coils"/>
    </source>
</evidence>
<sequence length="105" mass="11962">MWNRSLPCIATCRLPASALQDGAFRDSIREHIVTYFETNMGSTTDTEIEWDVFEVVLRGHAMKSTYSDRLRRELQELESELRKYEKLLPIDESAAAPLAKASIGI</sequence>